<accession>A0A382HK70</accession>
<dbReference type="AlphaFoldDB" id="A0A382HK70"/>
<proteinExistence type="predicted"/>
<evidence type="ECO:0000313" key="1">
    <source>
        <dbReference type="EMBL" id="SVB87696.1"/>
    </source>
</evidence>
<protein>
    <submittedName>
        <fullName evidence="1">Uncharacterized protein</fullName>
    </submittedName>
</protein>
<dbReference type="EMBL" id="UINC01061773">
    <property type="protein sequence ID" value="SVB87696.1"/>
    <property type="molecule type" value="Genomic_DNA"/>
</dbReference>
<name>A0A382HK70_9ZZZZ</name>
<organism evidence="1">
    <name type="scientific">marine metagenome</name>
    <dbReference type="NCBI Taxonomy" id="408172"/>
    <lineage>
        <taxon>unclassified sequences</taxon>
        <taxon>metagenomes</taxon>
        <taxon>ecological metagenomes</taxon>
    </lineage>
</organism>
<sequence>MKITQFTILLFLCLFGCGPKTYFESQGDIEHSYDSRPIGCPVEMFLYYAPSDRQYDELGICTGSYHAYSENSYDQVIRAIKDCACEIGGNAIVYSNESDTYAYDFLGQVTDFKTTAKVLYLYETDYIKDLDVPEMESIFDEYEYDE</sequence>
<gene>
    <name evidence="1" type="ORF">METZ01_LOCUS240550</name>
</gene>
<reference evidence="1" key="1">
    <citation type="submission" date="2018-05" db="EMBL/GenBank/DDBJ databases">
        <authorList>
            <person name="Lanie J.A."/>
            <person name="Ng W.-L."/>
            <person name="Kazmierczak K.M."/>
            <person name="Andrzejewski T.M."/>
            <person name="Davidsen T.M."/>
            <person name="Wayne K.J."/>
            <person name="Tettelin H."/>
            <person name="Glass J.I."/>
            <person name="Rusch D."/>
            <person name="Podicherti R."/>
            <person name="Tsui H.-C.T."/>
            <person name="Winkler M.E."/>
        </authorList>
    </citation>
    <scope>NUCLEOTIDE SEQUENCE</scope>
</reference>